<keyword evidence="1" id="KW-0732">Signal</keyword>
<organism evidence="2">
    <name type="scientific">Anopheles marajoara</name>
    <dbReference type="NCBI Taxonomy" id="58244"/>
    <lineage>
        <taxon>Eukaryota</taxon>
        <taxon>Metazoa</taxon>
        <taxon>Ecdysozoa</taxon>
        <taxon>Arthropoda</taxon>
        <taxon>Hexapoda</taxon>
        <taxon>Insecta</taxon>
        <taxon>Pterygota</taxon>
        <taxon>Neoptera</taxon>
        <taxon>Endopterygota</taxon>
        <taxon>Diptera</taxon>
        <taxon>Nematocera</taxon>
        <taxon>Culicoidea</taxon>
        <taxon>Culicidae</taxon>
        <taxon>Anophelinae</taxon>
        <taxon>Anopheles</taxon>
    </lineage>
</organism>
<reference evidence="2" key="1">
    <citation type="submission" date="2018-01" db="EMBL/GenBank/DDBJ databases">
        <title>An insight into the sialome of Amazonian anophelines.</title>
        <authorList>
            <person name="Ribeiro J.M."/>
            <person name="Scarpassa V."/>
            <person name="Calvo E."/>
        </authorList>
    </citation>
    <scope>NUCLEOTIDE SEQUENCE</scope>
    <source>
        <tissue evidence="2">Salivary glands</tissue>
    </source>
</reference>
<feature type="signal peptide" evidence="1">
    <location>
        <begin position="1"/>
        <end position="24"/>
    </location>
</feature>
<sequence length="139" mass="15680">MYVPVCKMIFACFVDCVLVNFCSTDDANHQVGRKWIRSSERLTFSRGGSRTCCSSRGKLFRPPDAPPGKFIPRTPPHFTSSPIHAVVCVFHRFSVVVHHFPRRRLAYSRSPPRQKVERGTTGARKMARCCACCCRECGA</sequence>
<feature type="chain" id="PRO_5014746853" evidence="1">
    <location>
        <begin position="25"/>
        <end position="139"/>
    </location>
</feature>
<protein>
    <submittedName>
        <fullName evidence="2">Putative secreted protein</fullName>
    </submittedName>
</protein>
<dbReference type="AlphaFoldDB" id="A0A2M4C6M2"/>
<dbReference type="EMBL" id="GGFJ01011819">
    <property type="protein sequence ID" value="MBW60960.1"/>
    <property type="molecule type" value="Transcribed_RNA"/>
</dbReference>
<evidence type="ECO:0000256" key="1">
    <source>
        <dbReference type="SAM" id="SignalP"/>
    </source>
</evidence>
<proteinExistence type="predicted"/>
<evidence type="ECO:0000313" key="2">
    <source>
        <dbReference type="EMBL" id="MBW60960.1"/>
    </source>
</evidence>
<accession>A0A2M4C6M2</accession>
<name>A0A2M4C6M2_9DIPT</name>